<protein>
    <submittedName>
        <fullName evidence="3">Putative pectinesterase 66</fullName>
    </submittedName>
</protein>
<dbReference type="InterPro" id="IPR012334">
    <property type="entry name" value="Pectin_lyas_fold"/>
</dbReference>
<evidence type="ECO:0000256" key="1">
    <source>
        <dbReference type="ARBA" id="ARBA00004191"/>
    </source>
</evidence>
<keyword evidence="2" id="KW-0134">Cell wall</keyword>
<name>A0A834WMK0_9FABA</name>
<proteinExistence type="predicted"/>
<evidence type="ECO:0000313" key="4">
    <source>
        <dbReference type="Proteomes" id="UP000634136"/>
    </source>
</evidence>
<gene>
    <name evidence="3" type="ORF">G2W53_027804</name>
</gene>
<evidence type="ECO:0000256" key="2">
    <source>
        <dbReference type="ARBA" id="ARBA00022512"/>
    </source>
</evidence>
<evidence type="ECO:0000313" key="3">
    <source>
        <dbReference type="EMBL" id="KAF7822349.1"/>
    </source>
</evidence>
<organism evidence="3 4">
    <name type="scientific">Senna tora</name>
    <dbReference type="NCBI Taxonomy" id="362788"/>
    <lineage>
        <taxon>Eukaryota</taxon>
        <taxon>Viridiplantae</taxon>
        <taxon>Streptophyta</taxon>
        <taxon>Embryophyta</taxon>
        <taxon>Tracheophyta</taxon>
        <taxon>Spermatophyta</taxon>
        <taxon>Magnoliopsida</taxon>
        <taxon>eudicotyledons</taxon>
        <taxon>Gunneridae</taxon>
        <taxon>Pentapetalae</taxon>
        <taxon>rosids</taxon>
        <taxon>fabids</taxon>
        <taxon>Fabales</taxon>
        <taxon>Fabaceae</taxon>
        <taxon>Caesalpinioideae</taxon>
        <taxon>Cassia clade</taxon>
        <taxon>Senna</taxon>
    </lineage>
</organism>
<dbReference type="AlphaFoldDB" id="A0A834WMK0"/>
<reference evidence="3" key="1">
    <citation type="submission" date="2020-09" db="EMBL/GenBank/DDBJ databases">
        <title>Genome-Enabled Discovery of Anthraquinone Biosynthesis in Senna tora.</title>
        <authorList>
            <person name="Kang S.-H."/>
            <person name="Pandey R.P."/>
            <person name="Lee C.-M."/>
            <person name="Sim J.-S."/>
            <person name="Jeong J.-T."/>
            <person name="Choi B.-S."/>
            <person name="Jung M."/>
            <person name="Ginzburg D."/>
            <person name="Zhao K."/>
            <person name="Won S.Y."/>
            <person name="Oh T.-J."/>
            <person name="Yu Y."/>
            <person name="Kim N.-H."/>
            <person name="Lee O.R."/>
            <person name="Lee T.-H."/>
            <person name="Bashyal P."/>
            <person name="Kim T.-S."/>
            <person name="Lee W.-H."/>
            <person name="Kawkins C."/>
            <person name="Kim C.-K."/>
            <person name="Kim J.S."/>
            <person name="Ahn B.O."/>
            <person name="Rhee S.Y."/>
            <person name="Sohng J.K."/>
        </authorList>
    </citation>
    <scope>NUCLEOTIDE SEQUENCE</scope>
    <source>
        <tissue evidence="3">Leaf</tissue>
    </source>
</reference>
<dbReference type="Gene3D" id="2.160.20.10">
    <property type="entry name" value="Single-stranded right-handed beta-helix, Pectin lyase-like"/>
    <property type="match status" value="1"/>
</dbReference>
<dbReference type="EMBL" id="JAAIUW010000008">
    <property type="protein sequence ID" value="KAF7822349.1"/>
    <property type="molecule type" value="Genomic_DNA"/>
</dbReference>
<sequence length="52" mass="5633">MDCSNNPPKIIVVDKSKAAGPNIFQSIQSAINSVPTNNIQWFNIKIAPGTYS</sequence>
<keyword evidence="4" id="KW-1185">Reference proteome</keyword>
<comment type="caution">
    <text evidence="3">The sequence shown here is derived from an EMBL/GenBank/DDBJ whole genome shotgun (WGS) entry which is preliminary data.</text>
</comment>
<dbReference type="OrthoDB" id="2019149at2759"/>
<comment type="subcellular location">
    <subcellularLocation>
        <location evidence="1">Secreted</location>
        <location evidence="1">Cell wall</location>
    </subcellularLocation>
</comment>
<keyword evidence="2" id="KW-0964">Secreted</keyword>
<accession>A0A834WMK0</accession>
<dbReference type="SUPFAM" id="SSF51126">
    <property type="entry name" value="Pectin lyase-like"/>
    <property type="match status" value="1"/>
</dbReference>
<dbReference type="InterPro" id="IPR011050">
    <property type="entry name" value="Pectin_lyase_fold/virulence"/>
</dbReference>
<dbReference type="Proteomes" id="UP000634136">
    <property type="component" value="Unassembled WGS sequence"/>
</dbReference>